<keyword evidence="1" id="KW-0479">Metal-binding</keyword>
<feature type="coiled-coil region" evidence="5">
    <location>
        <begin position="119"/>
        <end position="153"/>
    </location>
</feature>
<dbReference type="Pfam" id="PF06839">
    <property type="entry name" value="Zn_ribbon_GRF"/>
    <property type="match status" value="1"/>
</dbReference>
<dbReference type="EMBL" id="JBFOLJ010000002">
    <property type="protein sequence ID" value="KAL2552077.1"/>
    <property type="molecule type" value="Genomic_DNA"/>
</dbReference>
<dbReference type="PANTHER" id="PTHR33248">
    <property type="entry name" value="ZINC ION-BINDING PROTEIN"/>
    <property type="match status" value="1"/>
</dbReference>
<name>A0ABD1WR88_9LAMI</name>
<dbReference type="GO" id="GO:0008270">
    <property type="term" value="F:zinc ion binding"/>
    <property type="evidence" value="ECO:0007669"/>
    <property type="project" value="UniProtKB-KW"/>
</dbReference>
<keyword evidence="6" id="KW-0472">Membrane</keyword>
<dbReference type="InterPro" id="IPR010666">
    <property type="entry name" value="Znf_GRF"/>
</dbReference>
<evidence type="ECO:0000256" key="3">
    <source>
        <dbReference type="ARBA" id="ARBA00022833"/>
    </source>
</evidence>
<feature type="domain" description="GRF-type" evidence="7">
    <location>
        <begin position="47"/>
        <end position="89"/>
    </location>
</feature>
<keyword evidence="3" id="KW-0862">Zinc</keyword>
<keyword evidence="6" id="KW-1133">Transmembrane helix</keyword>
<dbReference type="PROSITE" id="PS51999">
    <property type="entry name" value="ZF_GRF"/>
    <property type="match status" value="1"/>
</dbReference>
<keyword evidence="2 4" id="KW-0863">Zinc-finger</keyword>
<evidence type="ECO:0000256" key="4">
    <source>
        <dbReference type="PROSITE-ProRule" id="PRU01343"/>
    </source>
</evidence>
<dbReference type="AlphaFoldDB" id="A0ABD1WR88"/>
<sequence>MASKTKGSSLACFYERSIAKVAARAVYYLLILADIEMEKEFNVDCRCYCGVHCVLKTSWTDENLGRRFLGCPNYRDGGGCNYFDWIDPPISNRKKSTFLSLLRRNESSEVRQHRIENKLEFVEGEMHMLRADVDRLEVERQSLEENLRTLEQKYKFVVYVLIAVVCYSVGRSIVS</sequence>
<protein>
    <submittedName>
        <fullName evidence="8">GRF zinc finger containing protein</fullName>
    </submittedName>
</protein>
<keyword evidence="5" id="KW-0175">Coiled coil</keyword>
<organism evidence="8 9">
    <name type="scientific">Forsythia ovata</name>
    <dbReference type="NCBI Taxonomy" id="205694"/>
    <lineage>
        <taxon>Eukaryota</taxon>
        <taxon>Viridiplantae</taxon>
        <taxon>Streptophyta</taxon>
        <taxon>Embryophyta</taxon>
        <taxon>Tracheophyta</taxon>
        <taxon>Spermatophyta</taxon>
        <taxon>Magnoliopsida</taxon>
        <taxon>eudicotyledons</taxon>
        <taxon>Gunneridae</taxon>
        <taxon>Pentapetalae</taxon>
        <taxon>asterids</taxon>
        <taxon>lamiids</taxon>
        <taxon>Lamiales</taxon>
        <taxon>Oleaceae</taxon>
        <taxon>Forsythieae</taxon>
        <taxon>Forsythia</taxon>
    </lineage>
</organism>
<feature type="transmembrane region" description="Helical" evidence="6">
    <location>
        <begin position="156"/>
        <end position="174"/>
    </location>
</feature>
<evidence type="ECO:0000259" key="7">
    <source>
        <dbReference type="PROSITE" id="PS51999"/>
    </source>
</evidence>
<evidence type="ECO:0000313" key="9">
    <source>
        <dbReference type="Proteomes" id="UP001604277"/>
    </source>
</evidence>
<evidence type="ECO:0000256" key="1">
    <source>
        <dbReference type="ARBA" id="ARBA00022723"/>
    </source>
</evidence>
<evidence type="ECO:0000256" key="2">
    <source>
        <dbReference type="ARBA" id="ARBA00022771"/>
    </source>
</evidence>
<dbReference type="Proteomes" id="UP001604277">
    <property type="component" value="Unassembled WGS sequence"/>
</dbReference>
<comment type="caution">
    <text evidence="8">The sequence shown here is derived from an EMBL/GenBank/DDBJ whole genome shotgun (WGS) entry which is preliminary data.</text>
</comment>
<proteinExistence type="predicted"/>
<keyword evidence="6" id="KW-0812">Transmembrane</keyword>
<evidence type="ECO:0000256" key="6">
    <source>
        <dbReference type="SAM" id="Phobius"/>
    </source>
</evidence>
<evidence type="ECO:0000256" key="5">
    <source>
        <dbReference type="SAM" id="Coils"/>
    </source>
</evidence>
<evidence type="ECO:0000313" key="8">
    <source>
        <dbReference type="EMBL" id="KAL2552077.1"/>
    </source>
</evidence>
<reference evidence="9" key="1">
    <citation type="submission" date="2024-07" db="EMBL/GenBank/DDBJ databases">
        <title>Two chromosome-level genome assemblies of Korean endemic species Abeliophyllum distichum and Forsythia ovata (Oleaceae).</title>
        <authorList>
            <person name="Jang H."/>
        </authorList>
    </citation>
    <scope>NUCLEOTIDE SEQUENCE [LARGE SCALE GENOMIC DNA]</scope>
</reference>
<keyword evidence="9" id="KW-1185">Reference proteome</keyword>
<accession>A0ABD1WR88</accession>
<gene>
    <name evidence="8" type="ORF">Fot_05696</name>
</gene>